<name>A0ABX1TZT6_9PROT</name>
<reference evidence="2 3" key="1">
    <citation type="submission" date="2019-03" db="EMBL/GenBank/DDBJ databases">
        <title>Metabolic reconstructions from genomes of highly enriched 'Candidatus Accumulibacter' and 'Candidatus Competibacter' bioreactor populations.</title>
        <authorList>
            <person name="Annavajhala M.K."/>
            <person name="Welles L."/>
            <person name="Abbas B."/>
            <person name="Sorokin D."/>
            <person name="Park H."/>
            <person name="Van Loosdrecht M."/>
            <person name="Chandran K."/>
        </authorList>
    </citation>
    <scope>NUCLEOTIDE SEQUENCE [LARGE SCALE GENOMIC DNA]</scope>
    <source>
        <strain evidence="2 3">SBR_S</strain>
    </source>
</reference>
<evidence type="ECO:0000313" key="3">
    <source>
        <dbReference type="Proteomes" id="UP000749010"/>
    </source>
</evidence>
<dbReference type="EMBL" id="SPMY01000070">
    <property type="protein sequence ID" value="NMQ29792.1"/>
    <property type="molecule type" value="Genomic_DNA"/>
</dbReference>
<sequence length="353" mass="38629">MTQMLLVHQTRYKAAFDFLSRDLPMVKQTDSIWKPFLQNSNLSDAEATKALTMDGSEPLIFAADLGLSVFGQFDAQIPDRIEIGMEVLTRFAAADPAAQQFLRAKVLHELCHWACFRKRVPDNDTAGEAFETAAFGLELPWWPGSGVRAVAGVGVATTAAGAPIARGGPGNVFADPVARAQLIASLLGKLGFAPGRQSDPAQAVFGGVDVAQAVRRGFRNNNPGNIRVGSMWRGLADPVDETDFQRREKDFCVFREPEWGFRALAILLRKYKTDHGLDTPRKIIARWAPASDNNDVTSYAGHLALALGIGPDDFADATDDTKLLVMMRAIARHENGERPPYADMQYQTALKLD</sequence>
<proteinExistence type="predicted"/>
<dbReference type="Pfam" id="PF15639">
    <property type="entry name" value="Tox-MPTase3"/>
    <property type="match status" value="1"/>
</dbReference>
<dbReference type="InterPro" id="IPR028913">
    <property type="entry name" value="Tox-MPTase3_dom"/>
</dbReference>
<accession>A0ABX1TZT6</accession>
<feature type="domain" description="Tox-MPTase3" evidence="1">
    <location>
        <begin position="10"/>
        <end position="136"/>
    </location>
</feature>
<gene>
    <name evidence="2" type="ORF">E4Q23_19710</name>
</gene>
<keyword evidence="3" id="KW-1185">Reference proteome</keyword>
<organism evidence="2 3">
    <name type="scientific">Candidatus Accumulibacter phosphatis</name>
    <dbReference type="NCBI Taxonomy" id="327160"/>
    <lineage>
        <taxon>Bacteria</taxon>
        <taxon>Pseudomonadati</taxon>
        <taxon>Pseudomonadota</taxon>
        <taxon>Betaproteobacteria</taxon>
        <taxon>Candidatus Accumulibacter</taxon>
    </lineage>
</organism>
<dbReference type="Proteomes" id="UP000749010">
    <property type="component" value="Unassembled WGS sequence"/>
</dbReference>
<comment type="caution">
    <text evidence="2">The sequence shown here is derived from an EMBL/GenBank/DDBJ whole genome shotgun (WGS) entry which is preliminary data.</text>
</comment>
<evidence type="ECO:0000313" key="2">
    <source>
        <dbReference type="EMBL" id="NMQ29792.1"/>
    </source>
</evidence>
<protein>
    <recommendedName>
        <fullName evidence="1">Tox-MPTase3 domain-containing protein</fullName>
    </recommendedName>
</protein>
<evidence type="ECO:0000259" key="1">
    <source>
        <dbReference type="Pfam" id="PF15639"/>
    </source>
</evidence>